<keyword evidence="5" id="KW-0573">Peptidoglycan synthesis</keyword>
<dbReference type="InterPro" id="IPR018044">
    <property type="entry name" value="Peptidase_S11"/>
</dbReference>
<evidence type="ECO:0000256" key="1">
    <source>
        <dbReference type="ARBA" id="ARBA00007164"/>
    </source>
</evidence>
<dbReference type="Proteomes" id="UP000228775">
    <property type="component" value="Unassembled WGS sequence"/>
</dbReference>
<evidence type="ECO:0000256" key="6">
    <source>
        <dbReference type="ARBA" id="ARBA00023316"/>
    </source>
</evidence>
<evidence type="ECO:0000256" key="4">
    <source>
        <dbReference type="ARBA" id="ARBA00022960"/>
    </source>
</evidence>
<dbReference type="SUPFAM" id="SSF56601">
    <property type="entry name" value="beta-lactamase/transpeptidase-like"/>
    <property type="match status" value="1"/>
</dbReference>
<evidence type="ECO:0000259" key="11">
    <source>
        <dbReference type="Pfam" id="PF00768"/>
    </source>
</evidence>
<reference evidence="13" key="1">
    <citation type="submission" date="2017-09" db="EMBL/GenBank/DDBJ databases">
        <title>Depth-based differentiation of microbial function through sediment-hosted aquifers and enrichment of novel symbionts in the deep terrestrial subsurface.</title>
        <authorList>
            <person name="Probst A.J."/>
            <person name="Ladd B."/>
            <person name="Jarett J.K."/>
            <person name="Geller-Mcgrath D.E."/>
            <person name="Sieber C.M.K."/>
            <person name="Emerson J.B."/>
            <person name="Anantharaman K."/>
            <person name="Thomas B.C."/>
            <person name="Malmstrom R."/>
            <person name="Stieglmeier M."/>
            <person name="Klingl A."/>
            <person name="Woyke T."/>
            <person name="Ryan C.M."/>
            <person name="Banfield J.F."/>
        </authorList>
    </citation>
    <scope>NUCLEOTIDE SEQUENCE [LARGE SCALE GENOMIC DNA]</scope>
</reference>
<dbReference type="AlphaFoldDB" id="A0A2M7AXW3"/>
<evidence type="ECO:0000313" key="13">
    <source>
        <dbReference type="Proteomes" id="UP000228775"/>
    </source>
</evidence>
<keyword evidence="10" id="KW-0472">Membrane</keyword>
<keyword evidence="10" id="KW-0812">Transmembrane</keyword>
<dbReference type="GO" id="GO:0008360">
    <property type="term" value="P:regulation of cell shape"/>
    <property type="evidence" value="ECO:0007669"/>
    <property type="project" value="UniProtKB-KW"/>
</dbReference>
<dbReference type="EMBL" id="PEVY01000012">
    <property type="protein sequence ID" value="PIU75462.1"/>
    <property type="molecule type" value="Genomic_DNA"/>
</dbReference>
<dbReference type="GO" id="GO:0009002">
    <property type="term" value="F:serine-type D-Ala-D-Ala carboxypeptidase activity"/>
    <property type="evidence" value="ECO:0007669"/>
    <property type="project" value="InterPro"/>
</dbReference>
<evidence type="ECO:0000256" key="8">
    <source>
        <dbReference type="PIRSR" id="PIRSR618044-2"/>
    </source>
</evidence>
<feature type="domain" description="Peptidase S11 D-alanyl-D-alanine carboxypeptidase A N-terminal" evidence="11">
    <location>
        <begin position="86"/>
        <end position="312"/>
    </location>
</feature>
<keyword evidence="4" id="KW-0133">Cell shape</keyword>
<name>A0A2M7AXW3_9BACT</name>
<feature type="active site" description="Proton acceptor" evidence="7">
    <location>
        <position position="120"/>
    </location>
</feature>
<evidence type="ECO:0000256" key="3">
    <source>
        <dbReference type="ARBA" id="ARBA00022801"/>
    </source>
</evidence>
<evidence type="ECO:0000256" key="9">
    <source>
        <dbReference type="RuleBase" id="RU004016"/>
    </source>
</evidence>
<keyword evidence="2" id="KW-0732">Signal</keyword>
<sequence>MMSLERIFLIISGALNVLLIILSIALWPDRLLPKVGLFYNMPKSSKNGTSNLSNSNNFAGVNRSVFLGDNQLESFRPIRDWSQPLPDIGAQAAGVYLLDSKKMLFSQNLDLALPIASLTKIMTATIALEQLPKEQIITVDQSMLAIVKQSKFVVGESMTIESLIYIMLITSNNDAANILAQTVDNQHTPGYFVALMNEKAQSLGLKNTMFIDVSGLNPGNVATIRDLIGLTEGTIKEQPLIWQIMGLTVADVWSADKKISYHLESTNQLLGVLPQVVSGKTGYTEEAQGCLLTVSQTLNKNFKMINIVLGSQDRFEAMRQLINNVEKAYLW</sequence>
<dbReference type="GO" id="GO:0009252">
    <property type="term" value="P:peptidoglycan biosynthetic process"/>
    <property type="evidence" value="ECO:0007669"/>
    <property type="project" value="UniProtKB-KW"/>
</dbReference>
<dbReference type="Gene3D" id="3.40.710.10">
    <property type="entry name" value="DD-peptidase/beta-lactamase superfamily"/>
    <property type="match status" value="1"/>
</dbReference>
<keyword evidence="6" id="KW-0961">Cell wall biogenesis/degradation</keyword>
<keyword evidence="3" id="KW-0378">Hydrolase</keyword>
<dbReference type="InterPro" id="IPR012338">
    <property type="entry name" value="Beta-lactam/transpept-like"/>
</dbReference>
<feature type="binding site" evidence="8">
    <location>
        <position position="280"/>
    </location>
    <ligand>
        <name>substrate</name>
    </ligand>
</feature>
<feature type="active site" evidence="7">
    <location>
        <position position="171"/>
    </location>
</feature>
<gene>
    <name evidence="12" type="ORF">COS76_00620</name>
</gene>
<dbReference type="PANTHER" id="PTHR21581">
    <property type="entry name" value="D-ALANYL-D-ALANINE CARBOXYPEPTIDASE"/>
    <property type="match status" value="1"/>
</dbReference>
<dbReference type="InterPro" id="IPR001967">
    <property type="entry name" value="Peptidase_S11_N"/>
</dbReference>
<evidence type="ECO:0000313" key="12">
    <source>
        <dbReference type="EMBL" id="PIU75462.1"/>
    </source>
</evidence>
<feature type="active site" description="Acyl-ester intermediate" evidence="7">
    <location>
        <position position="117"/>
    </location>
</feature>
<dbReference type="PANTHER" id="PTHR21581:SF26">
    <property type="entry name" value="D-ALANYL-D-ALANINE ENDOPEPTIDASE"/>
    <property type="match status" value="1"/>
</dbReference>
<evidence type="ECO:0000256" key="2">
    <source>
        <dbReference type="ARBA" id="ARBA00022729"/>
    </source>
</evidence>
<dbReference type="GO" id="GO:0006508">
    <property type="term" value="P:proteolysis"/>
    <property type="evidence" value="ECO:0007669"/>
    <property type="project" value="InterPro"/>
</dbReference>
<organism evidence="12 13">
    <name type="scientific">Candidatus Portnoybacteria bacterium CG06_land_8_20_14_3_00_39_12</name>
    <dbReference type="NCBI Taxonomy" id="1974809"/>
    <lineage>
        <taxon>Bacteria</taxon>
        <taxon>Candidatus Portnoyibacteriota</taxon>
    </lineage>
</organism>
<evidence type="ECO:0000256" key="10">
    <source>
        <dbReference type="SAM" id="Phobius"/>
    </source>
</evidence>
<keyword evidence="10" id="KW-1133">Transmembrane helix</keyword>
<feature type="transmembrane region" description="Helical" evidence="10">
    <location>
        <begin position="7"/>
        <end position="27"/>
    </location>
</feature>
<comment type="similarity">
    <text evidence="1 9">Belongs to the peptidase S11 family.</text>
</comment>
<proteinExistence type="inferred from homology"/>
<dbReference type="GO" id="GO:0071555">
    <property type="term" value="P:cell wall organization"/>
    <property type="evidence" value="ECO:0007669"/>
    <property type="project" value="UniProtKB-KW"/>
</dbReference>
<dbReference type="PRINTS" id="PR00725">
    <property type="entry name" value="DADACBPTASE1"/>
</dbReference>
<accession>A0A2M7AXW3</accession>
<protein>
    <recommendedName>
        <fullName evidence="11">Peptidase S11 D-alanyl-D-alanine carboxypeptidase A N-terminal domain-containing protein</fullName>
    </recommendedName>
</protein>
<comment type="caution">
    <text evidence="12">The sequence shown here is derived from an EMBL/GenBank/DDBJ whole genome shotgun (WGS) entry which is preliminary data.</text>
</comment>
<evidence type="ECO:0000256" key="5">
    <source>
        <dbReference type="ARBA" id="ARBA00022984"/>
    </source>
</evidence>
<evidence type="ECO:0000256" key="7">
    <source>
        <dbReference type="PIRSR" id="PIRSR618044-1"/>
    </source>
</evidence>
<dbReference type="Pfam" id="PF00768">
    <property type="entry name" value="Peptidase_S11"/>
    <property type="match status" value="1"/>
</dbReference>